<organism evidence="1 2">
    <name type="scientific">Diphasiastrum complanatum</name>
    <name type="common">Issler's clubmoss</name>
    <name type="synonym">Lycopodium complanatum</name>
    <dbReference type="NCBI Taxonomy" id="34168"/>
    <lineage>
        <taxon>Eukaryota</taxon>
        <taxon>Viridiplantae</taxon>
        <taxon>Streptophyta</taxon>
        <taxon>Embryophyta</taxon>
        <taxon>Tracheophyta</taxon>
        <taxon>Lycopodiopsida</taxon>
        <taxon>Lycopodiales</taxon>
        <taxon>Lycopodiaceae</taxon>
        <taxon>Lycopodioideae</taxon>
        <taxon>Diphasiastrum</taxon>
    </lineage>
</organism>
<evidence type="ECO:0000313" key="1">
    <source>
        <dbReference type="EMBL" id="KAJ7546301.1"/>
    </source>
</evidence>
<keyword evidence="2" id="KW-1185">Reference proteome</keyword>
<dbReference type="Proteomes" id="UP001162992">
    <property type="component" value="Chromosome 8"/>
</dbReference>
<protein>
    <submittedName>
        <fullName evidence="1">Uncharacterized protein</fullName>
    </submittedName>
</protein>
<name>A0ACC2CWD9_DIPCM</name>
<gene>
    <name evidence="1" type="ORF">O6H91_08G034500</name>
</gene>
<evidence type="ECO:0000313" key="2">
    <source>
        <dbReference type="Proteomes" id="UP001162992"/>
    </source>
</evidence>
<comment type="caution">
    <text evidence="1">The sequence shown here is derived from an EMBL/GenBank/DDBJ whole genome shotgun (WGS) entry which is preliminary data.</text>
</comment>
<proteinExistence type="predicted"/>
<dbReference type="EMBL" id="CM055099">
    <property type="protein sequence ID" value="KAJ7546301.1"/>
    <property type="molecule type" value="Genomic_DNA"/>
</dbReference>
<reference evidence="2" key="1">
    <citation type="journal article" date="2024" name="Proc. Natl. Acad. Sci. U.S.A.">
        <title>Extraordinary preservation of gene collinearity over three hundred million years revealed in homosporous lycophytes.</title>
        <authorList>
            <person name="Li C."/>
            <person name="Wickell D."/>
            <person name="Kuo L.Y."/>
            <person name="Chen X."/>
            <person name="Nie B."/>
            <person name="Liao X."/>
            <person name="Peng D."/>
            <person name="Ji J."/>
            <person name="Jenkins J."/>
            <person name="Williams M."/>
            <person name="Shu S."/>
            <person name="Plott C."/>
            <person name="Barry K."/>
            <person name="Rajasekar S."/>
            <person name="Grimwood J."/>
            <person name="Han X."/>
            <person name="Sun S."/>
            <person name="Hou Z."/>
            <person name="He W."/>
            <person name="Dai G."/>
            <person name="Sun C."/>
            <person name="Schmutz J."/>
            <person name="Leebens-Mack J.H."/>
            <person name="Li F.W."/>
            <person name="Wang L."/>
        </authorList>
    </citation>
    <scope>NUCLEOTIDE SEQUENCE [LARGE SCALE GENOMIC DNA]</scope>
    <source>
        <strain evidence="2">cv. PW_Plant_1</strain>
    </source>
</reference>
<accession>A0ACC2CWD9</accession>
<sequence>MSIAASVVFLGIFLFLLFCAVCLATGLYYVAEVVEEYTKVTQKIMSYAIKAVIGIHALLLLVDRLPFLCILCGIASHIFYLLMLKRFPYIVFLSYEFISSVAFLIASHFLWFRFFLYDPRCVNISIEWVLGFLLVTVWSVPLAFFISLASNDSALPMGSGPSQQGYNHSESSRISGARTRGAFLQILKILKHKGDEVLPQVTRELSKGDFSKNYKRF</sequence>